<dbReference type="AlphaFoldDB" id="A0A502G848"/>
<comment type="caution">
    <text evidence="2">The sequence shown here is derived from an EMBL/GenBank/DDBJ whole genome shotgun (WGS) entry which is preliminary data.</text>
</comment>
<dbReference type="GO" id="GO:0043565">
    <property type="term" value="F:sequence-specific DNA binding"/>
    <property type="evidence" value="ECO:0007669"/>
    <property type="project" value="UniProtKB-ARBA"/>
</dbReference>
<dbReference type="OrthoDB" id="517418at2"/>
<dbReference type="Pfam" id="PF09274">
    <property type="entry name" value="ParG"/>
    <property type="match status" value="1"/>
</dbReference>
<dbReference type="RefSeq" id="WP_140474347.1">
    <property type="nucleotide sequence ID" value="NZ_RCZD01000011.1"/>
</dbReference>
<evidence type="ECO:0000256" key="1">
    <source>
        <dbReference type="SAM" id="MobiDB-lite"/>
    </source>
</evidence>
<proteinExistence type="predicted"/>
<dbReference type="Gene3D" id="1.10.1220.10">
    <property type="entry name" value="Met repressor-like"/>
    <property type="match status" value="1"/>
</dbReference>
<sequence>MKMKLGQHRQLNSALEAVSKPPAAVKKLQTNIDEDLHKRFKTSCFLQDREMKDVLTELIEGWLVHNERGQA</sequence>
<dbReference type="InterPro" id="IPR015354">
    <property type="entry name" value="DNA_partition_ParG"/>
</dbReference>
<reference evidence="2 3" key="1">
    <citation type="journal article" date="2019" name="Environ. Microbiol.">
        <title>Species interactions and distinct microbial communities in high Arctic permafrost affected cryosols are associated with the CH4 and CO2 gas fluxes.</title>
        <authorList>
            <person name="Altshuler I."/>
            <person name="Hamel J."/>
            <person name="Turney S."/>
            <person name="Magnuson E."/>
            <person name="Levesque R."/>
            <person name="Greer C."/>
            <person name="Whyte L.G."/>
        </authorList>
    </citation>
    <scope>NUCLEOTIDE SEQUENCE [LARGE SCALE GENOMIC DNA]</scope>
    <source>
        <strain evidence="2 3">E4</strain>
    </source>
</reference>
<evidence type="ECO:0000313" key="2">
    <source>
        <dbReference type="EMBL" id="TPG58307.1"/>
    </source>
</evidence>
<dbReference type="InterPro" id="IPR013321">
    <property type="entry name" value="Arc_rbn_hlx_hlx"/>
</dbReference>
<gene>
    <name evidence="2" type="ORF">EAH77_18865</name>
</gene>
<dbReference type="SUPFAM" id="SSF47598">
    <property type="entry name" value="Ribbon-helix-helix"/>
    <property type="match status" value="1"/>
</dbReference>
<feature type="region of interest" description="Disordered" evidence="1">
    <location>
        <begin position="1"/>
        <end position="23"/>
    </location>
</feature>
<evidence type="ECO:0000313" key="3">
    <source>
        <dbReference type="Proteomes" id="UP000317663"/>
    </source>
</evidence>
<organism evidence="2 3">
    <name type="scientific">Ewingella americana</name>
    <dbReference type="NCBI Taxonomy" id="41202"/>
    <lineage>
        <taxon>Bacteria</taxon>
        <taxon>Pseudomonadati</taxon>
        <taxon>Pseudomonadota</taxon>
        <taxon>Gammaproteobacteria</taxon>
        <taxon>Enterobacterales</taxon>
        <taxon>Yersiniaceae</taxon>
        <taxon>Ewingella</taxon>
    </lineage>
</organism>
<dbReference type="EMBL" id="RCZD01000011">
    <property type="protein sequence ID" value="TPG58307.1"/>
    <property type="molecule type" value="Genomic_DNA"/>
</dbReference>
<dbReference type="InterPro" id="IPR010985">
    <property type="entry name" value="Ribbon_hlx_hlx"/>
</dbReference>
<accession>A0A502G848</accession>
<name>A0A502G848_9GAMM</name>
<dbReference type="GO" id="GO:0006355">
    <property type="term" value="P:regulation of DNA-templated transcription"/>
    <property type="evidence" value="ECO:0007669"/>
    <property type="project" value="InterPro"/>
</dbReference>
<dbReference type="Proteomes" id="UP000317663">
    <property type="component" value="Unassembled WGS sequence"/>
</dbReference>
<keyword evidence="3" id="KW-1185">Reference proteome</keyword>
<protein>
    <submittedName>
        <fullName evidence="2">Chromosome partitioning protein ParB</fullName>
    </submittedName>
</protein>